<comment type="caution">
    <text evidence="2">The sequence shown here is derived from an EMBL/GenBank/DDBJ whole genome shotgun (WGS) entry which is preliminary data.</text>
</comment>
<keyword evidence="1" id="KW-1133">Transmembrane helix</keyword>
<keyword evidence="3" id="KW-1185">Reference proteome</keyword>
<name>A0ABU4G5Q1_9BACL</name>
<dbReference type="Proteomes" id="UP001282284">
    <property type="component" value="Unassembled WGS sequence"/>
</dbReference>
<keyword evidence="1" id="KW-0472">Membrane</keyword>
<dbReference type="EMBL" id="JAUBDI010000002">
    <property type="protein sequence ID" value="MDW0112293.1"/>
    <property type="molecule type" value="Genomic_DNA"/>
</dbReference>
<protein>
    <submittedName>
        <fullName evidence="2">Sporulation protein YqfD</fullName>
    </submittedName>
</protein>
<proteinExistence type="predicted"/>
<keyword evidence="1" id="KW-0812">Transmembrane</keyword>
<organism evidence="2 3">
    <name type="scientific">Sporosarcina saromensis</name>
    <dbReference type="NCBI Taxonomy" id="359365"/>
    <lineage>
        <taxon>Bacteria</taxon>
        <taxon>Bacillati</taxon>
        <taxon>Bacillota</taxon>
        <taxon>Bacilli</taxon>
        <taxon>Bacillales</taxon>
        <taxon>Caryophanaceae</taxon>
        <taxon>Sporosarcina</taxon>
    </lineage>
</organism>
<dbReference type="Pfam" id="PF06898">
    <property type="entry name" value="YqfD"/>
    <property type="match status" value="1"/>
</dbReference>
<reference evidence="2 3" key="1">
    <citation type="submission" date="2023-06" db="EMBL/GenBank/DDBJ databases">
        <title>Sporosarcina sp. nov., isolated from Korean traditional fermented seafood 'Jeotgal'.</title>
        <authorList>
            <person name="Yang A.I."/>
            <person name="Shin N.-R."/>
        </authorList>
    </citation>
    <scope>NUCLEOTIDE SEQUENCE [LARGE SCALE GENOMIC DNA]</scope>
    <source>
        <strain evidence="2 3">KCTC13119</strain>
    </source>
</reference>
<evidence type="ECO:0000256" key="1">
    <source>
        <dbReference type="SAM" id="Phobius"/>
    </source>
</evidence>
<gene>
    <name evidence="2" type="ORF">QT711_03785</name>
</gene>
<evidence type="ECO:0000313" key="2">
    <source>
        <dbReference type="EMBL" id="MDW0112293.1"/>
    </source>
</evidence>
<dbReference type="InterPro" id="IPR010690">
    <property type="entry name" value="YqfD"/>
</dbReference>
<feature type="transmembrane region" description="Helical" evidence="1">
    <location>
        <begin position="82"/>
        <end position="100"/>
    </location>
</feature>
<accession>A0ABU4G5Q1</accession>
<sequence length="365" mass="41789">MLMIHNRYNITMTGKVHPSRFLSFLASSGVKVIGLTESGSVIHFRTDKKGVAFIRKHRRKYRVKVEIRRNEERSLERRLFTAYRFLIACVIPLVASLFLWDITIESEVPEVNERIVKQLEQVSIKKYRPLSKLPDEGEIRRVLMQNDPSLSWVRFTRSGSTMTITPMLSPKLNDPVKDDGPPADLVARTSGVITGFQLSRGERVARLHQTVEKGDILATGILEQGGKKTVVGAAGKVYADYWSKYTFTIPKKIDYALLGEENIRLIWQSPITWNSGNDFPSFRSFLETEWQRNDRKGQFELAEGMEETVIIPLIKYKIMTESSSELIIKDENILHLTFQDDTVRGTILFLMNENIATKRPIPQGD</sequence>
<evidence type="ECO:0000313" key="3">
    <source>
        <dbReference type="Proteomes" id="UP001282284"/>
    </source>
</evidence>